<organism evidence="1 2">
    <name type="scientific">Robertmurraya mangrovi</name>
    <dbReference type="NCBI Taxonomy" id="3098077"/>
    <lineage>
        <taxon>Bacteria</taxon>
        <taxon>Bacillati</taxon>
        <taxon>Bacillota</taxon>
        <taxon>Bacilli</taxon>
        <taxon>Bacillales</taxon>
        <taxon>Bacillaceae</taxon>
        <taxon>Robertmurraya</taxon>
    </lineage>
</organism>
<proteinExistence type="predicted"/>
<dbReference type="Pfam" id="PF11148">
    <property type="entry name" value="DUF2922"/>
    <property type="match status" value="1"/>
</dbReference>
<accession>A0ABU5J0U2</accession>
<evidence type="ECO:0000313" key="2">
    <source>
        <dbReference type="Proteomes" id="UP001290455"/>
    </source>
</evidence>
<dbReference type="Proteomes" id="UP001290455">
    <property type="component" value="Unassembled WGS sequence"/>
</dbReference>
<gene>
    <name evidence="1" type="ORF">SM124_15070</name>
</gene>
<dbReference type="EMBL" id="JAXOFX010000010">
    <property type="protein sequence ID" value="MDZ5473038.1"/>
    <property type="molecule type" value="Genomic_DNA"/>
</dbReference>
<keyword evidence="2" id="KW-1185">Reference proteome</keyword>
<dbReference type="RefSeq" id="WP_322447338.1">
    <property type="nucleotide sequence ID" value="NZ_JAXOFX010000010.1"/>
</dbReference>
<sequence length="71" mass="7752">MAKTLELVFLTETGATSSIMVDFPKEPVNPVEVKAAMDAIITSDAFFSTKGKLVESKGAKIIERNVTEYEL</sequence>
<evidence type="ECO:0000313" key="1">
    <source>
        <dbReference type="EMBL" id="MDZ5473038.1"/>
    </source>
</evidence>
<name>A0ABU5J0U2_9BACI</name>
<reference evidence="1 2" key="1">
    <citation type="submission" date="2023-11" db="EMBL/GenBank/DDBJ databases">
        <title>Bacillus jintuensis, isolated from a mudflat on the Beibu Gulf coast.</title>
        <authorList>
            <person name="Li M."/>
        </authorList>
    </citation>
    <scope>NUCLEOTIDE SEQUENCE [LARGE SCALE GENOMIC DNA]</scope>
    <source>
        <strain evidence="1 2">31A1R</strain>
    </source>
</reference>
<protein>
    <submittedName>
        <fullName evidence="1">DUF2922 domain-containing protein</fullName>
    </submittedName>
</protein>
<comment type="caution">
    <text evidence="1">The sequence shown here is derived from an EMBL/GenBank/DDBJ whole genome shotgun (WGS) entry which is preliminary data.</text>
</comment>
<dbReference type="InterPro" id="IPR021321">
    <property type="entry name" value="DUF2922"/>
</dbReference>